<gene>
    <name evidence="9" type="ORF">H5410_020561</name>
</gene>
<evidence type="ECO:0000313" key="9">
    <source>
        <dbReference type="EMBL" id="KAG5609280.1"/>
    </source>
</evidence>
<keyword evidence="5" id="KW-0720">Serine protease</keyword>
<dbReference type="PROSITE" id="PS51892">
    <property type="entry name" value="SUBTILASE"/>
    <property type="match status" value="1"/>
</dbReference>
<dbReference type="SUPFAM" id="SSF52743">
    <property type="entry name" value="Subtilisin-like"/>
    <property type="match status" value="1"/>
</dbReference>
<dbReference type="InterPro" id="IPR045051">
    <property type="entry name" value="SBT"/>
</dbReference>
<sequence length="271" mass="30233">MILSNNKTTGNEIYRVLHVLPAIHINYTDEIHMHISRVQRLSSEKSRLHLWQISLLKILINSLPDITAPGVDIIVAYSEAVNPTEENYDKRTSPYNMISGTSMSCPHVAGVVGLLKKAHPDWSPAAIRSAIMTTGHLRPNGAMDPDLVYDLTHQKGPNNLLDFNYPSIKIPNISPSSPITITRRLKNVGAPGRHTGRVCLPPRIFSASVKPRVLEFDHVGQEESFNVTIKVLDADAVKDTYVFGELRWTDHVHYVRSPIAIASMSDISYKN</sequence>
<keyword evidence="10" id="KW-1185">Reference proteome</keyword>
<keyword evidence="2" id="KW-0645">Protease</keyword>
<evidence type="ECO:0000256" key="6">
    <source>
        <dbReference type="PROSITE-ProRule" id="PRU01240"/>
    </source>
</evidence>
<dbReference type="OrthoDB" id="206201at2759"/>
<dbReference type="GO" id="GO:0006508">
    <property type="term" value="P:proteolysis"/>
    <property type="evidence" value="ECO:0007669"/>
    <property type="project" value="UniProtKB-KW"/>
</dbReference>
<comment type="caution">
    <text evidence="9">The sequence shown here is derived from an EMBL/GenBank/DDBJ whole genome shotgun (WGS) entry which is preliminary data.</text>
</comment>
<dbReference type="Gene3D" id="3.40.50.200">
    <property type="entry name" value="Peptidase S8/S53 domain"/>
    <property type="match status" value="1"/>
</dbReference>
<feature type="domain" description="Subtilisin-like protease fibronectin type-III" evidence="8">
    <location>
        <begin position="162"/>
        <end position="261"/>
    </location>
</feature>
<dbReference type="EMBL" id="JACXVP010000004">
    <property type="protein sequence ID" value="KAG5609280.1"/>
    <property type="molecule type" value="Genomic_DNA"/>
</dbReference>
<keyword evidence="3" id="KW-0732">Signal</keyword>
<dbReference type="InterPro" id="IPR023828">
    <property type="entry name" value="Peptidase_S8_Ser-AS"/>
</dbReference>
<dbReference type="Pfam" id="PF17766">
    <property type="entry name" value="fn3_6"/>
    <property type="match status" value="1"/>
</dbReference>
<comment type="caution">
    <text evidence="6">Lacks conserved residue(s) required for the propagation of feature annotation.</text>
</comment>
<evidence type="ECO:0000256" key="4">
    <source>
        <dbReference type="ARBA" id="ARBA00022801"/>
    </source>
</evidence>
<accession>A0A9J5ZBM7</accession>
<dbReference type="Gene3D" id="2.60.40.2310">
    <property type="match status" value="1"/>
</dbReference>
<comment type="similarity">
    <text evidence="1 6">Belongs to the peptidase S8 family.</text>
</comment>
<evidence type="ECO:0000256" key="5">
    <source>
        <dbReference type="ARBA" id="ARBA00022825"/>
    </source>
</evidence>
<dbReference type="PANTHER" id="PTHR10795">
    <property type="entry name" value="PROPROTEIN CONVERTASE SUBTILISIN/KEXIN"/>
    <property type="match status" value="1"/>
</dbReference>
<dbReference type="InterPro" id="IPR041469">
    <property type="entry name" value="Subtilisin-like_FN3"/>
</dbReference>
<evidence type="ECO:0000259" key="7">
    <source>
        <dbReference type="Pfam" id="PF00082"/>
    </source>
</evidence>
<protein>
    <submittedName>
        <fullName evidence="9">Uncharacterized protein</fullName>
    </submittedName>
</protein>
<dbReference type="Proteomes" id="UP000824120">
    <property type="component" value="Chromosome 4"/>
</dbReference>
<evidence type="ECO:0000256" key="2">
    <source>
        <dbReference type="ARBA" id="ARBA00022670"/>
    </source>
</evidence>
<dbReference type="InterPro" id="IPR000209">
    <property type="entry name" value="Peptidase_S8/S53_dom"/>
</dbReference>
<evidence type="ECO:0000256" key="1">
    <source>
        <dbReference type="ARBA" id="ARBA00011073"/>
    </source>
</evidence>
<dbReference type="AlphaFoldDB" id="A0A9J5ZBM7"/>
<reference evidence="9 10" key="1">
    <citation type="submission" date="2020-09" db="EMBL/GenBank/DDBJ databases">
        <title>De no assembly of potato wild relative species, Solanum commersonii.</title>
        <authorList>
            <person name="Cho K."/>
        </authorList>
    </citation>
    <scope>NUCLEOTIDE SEQUENCE [LARGE SCALE GENOMIC DNA]</scope>
    <source>
        <strain evidence="9">LZ3.2</strain>
        <tissue evidence="9">Leaf</tissue>
    </source>
</reference>
<dbReference type="InterPro" id="IPR036852">
    <property type="entry name" value="Peptidase_S8/S53_dom_sf"/>
</dbReference>
<feature type="domain" description="Peptidase S8/S53" evidence="7">
    <location>
        <begin position="64"/>
        <end position="135"/>
    </location>
</feature>
<name>A0A9J5ZBM7_SOLCO</name>
<organism evidence="9 10">
    <name type="scientific">Solanum commersonii</name>
    <name type="common">Commerson's wild potato</name>
    <name type="synonym">Commerson's nightshade</name>
    <dbReference type="NCBI Taxonomy" id="4109"/>
    <lineage>
        <taxon>Eukaryota</taxon>
        <taxon>Viridiplantae</taxon>
        <taxon>Streptophyta</taxon>
        <taxon>Embryophyta</taxon>
        <taxon>Tracheophyta</taxon>
        <taxon>Spermatophyta</taxon>
        <taxon>Magnoliopsida</taxon>
        <taxon>eudicotyledons</taxon>
        <taxon>Gunneridae</taxon>
        <taxon>Pentapetalae</taxon>
        <taxon>asterids</taxon>
        <taxon>lamiids</taxon>
        <taxon>Solanales</taxon>
        <taxon>Solanaceae</taxon>
        <taxon>Solanoideae</taxon>
        <taxon>Solaneae</taxon>
        <taxon>Solanum</taxon>
    </lineage>
</organism>
<evidence type="ECO:0000313" key="10">
    <source>
        <dbReference type="Proteomes" id="UP000824120"/>
    </source>
</evidence>
<keyword evidence="4" id="KW-0378">Hydrolase</keyword>
<dbReference type="Pfam" id="PF00082">
    <property type="entry name" value="Peptidase_S8"/>
    <property type="match status" value="1"/>
</dbReference>
<evidence type="ECO:0000259" key="8">
    <source>
        <dbReference type="Pfam" id="PF17766"/>
    </source>
</evidence>
<proteinExistence type="inferred from homology"/>
<dbReference type="PROSITE" id="PS00138">
    <property type="entry name" value="SUBTILASE_SER"/>
    <property type="match status" value="1"/>
</dbReference>
<dbReference type="GO" id="GO:0004252">
    <property type="term" value="F:serine-type endopeptidase activity"/>
    <property type="evidence" value="ECO:0007669"/>
    <property type="project" value="InterPro"/>
</dbReference>
<evidence type="ECO:0000256" key="3">
    <source>
        <dbReference type="ARBA" id="ARBA00022729"/>
    </source>
</evidence>